<feature type="domain" description="DUF1648" evidence="2">
    <location>
        <begin position="145"/>
        <end position="191"/>
    </location>
</feature>
<feature type="transmembrane region" description="Helical" evidence="1">
    <location>
        <begin position="267"/>
        <end position="288"/>
    </location>
</feature>
<protein>
    <submittedName>
        <fullName evidence="4">Uncharacterized membrane protein</fullName>
    </submittedName>
</protein>
<feature type="transmembrane region" description="Helical" evidence="1">
    <location>
        <begin position="50"/>
        <end position="71"/>
    </location>
</feature>
<dbReference type="Pfam" id="PF19124">
    <property type="entry name" value="DUF5808"/>
    <property type="match status" value="1"/>
</dbReference>
<keyword evidence="1" id="KW-0472">Membrane</keyword>
<organism evidence="4 5">
    <name type="scientific">Actinomyces ruminicola</name>
    <dbReference type="NCBI Taxonomy" id="332524"/>
    <lineage>
        <taxon>Bacteria</taxon>
        <taxon>Bacillati</taxon>
        <taxon>Actinomycetota</taxon>
        <taxon>Actinomycetes</taxon>
        <taxon>Actinomycetales</taxon>
        <taxon>Actinomycetaceae</taxon>
        <taxon>Actinomyces</taxon>
    </lineage>
</organism>
<keyword evidence="5" id="KW-1185">Reference proteome</keyword>
<keyword evidence="1" id="KW-0812">Transmembrane</keyword>
<dbReference type="AlphaFoldDB" id="A0A1H0FAC5"/>
<accession>A0A1H0FAC5</accession>
<feature type="transmembrane region" description="Helical" evidence="1">
    <location>
        <begin position="347"/>
        <end position="365"/>
    </location>
</feature>
<dbReference type="PANTHER" id="PTHR37810">
    <property type="entry name" value="IMMUNITY PROTEIN SDPI"/>
    <property type="match status" value="1"/>
</dbReference>
<dbReference type="InterPro" id="IPR043831">
    <property type="entry name" value="DUF5808"/>
</dbReference>
<name>A0A1H0FAC5_9ACTO</name>
<feature type="transmembrane region" description="Helical" evidence="1">
    <location>
        <begin position="232"/>
        <end position="255"/>
    </location>
</feature>
<dbReference type="GO" id="GO:0009636">
    <property type="term" value="P:response to toxic substance"/>
    <property type="evidence" value="ECO:0007669"/>
    <property type="project" value="TreeGrafter"/>
</dbReference>
<dbReference type="Pfam" id="PF07853">
    <property type="entry name" value="DUF1648"/>
    <property type="match status" value="1"/>
</dbReference>
<feature type="transmembrane region" description="Helical" evidence="1">
    <location>
        <begin position="137"/>
        <end position="156"/>
    </location>
</feature>
<evidence type="ECO:0000256" key="1">
    <source>
        <dbReference type="SAM" id="Phobius"/>
    </source>
</evidence>
<evidence type="ECO:0000313" key="5">
    <source>
        <dbReference type="Proteomes" id="UP000198541"/>
    </source>
</evidence>
<evidence type="ECO:0000259" key="2">
    <source>
        <dbReference type="Pfam" id="PF07853"/>
    </source>
</evidence>
<feature type="domain" description="DUF5808" evidence="3">
    <location>
        <begin position="322"/>
        <end position="346"/>
    </location>
</feature>
<evidence type="ECO:0000259" key="3">
    <source>
        <dbReference type="Pfam" id="PF19124"/>
    </source>
</evidence>
<evidence type="ECO:0000313" key="4">
    <source>
        <dbReference type="EMBL" id="SDN91608.1"/>
    </source>
</evidence>
<reference evidence="5" key="1">
    <citation type="submission" date="2016-10" db="EMBL/GenBank/DDBJ databases">
        <authorList>
            <person name="Varghese N."/>
            <person name="Submissions S."/>
        </authorList>
    </citation>
    <scope>NUCLEOTIDE SEQUENCE [LARGE SCALE GENOMIC DNA]</scope>
    <source>
        <strain evidence="5">DSM 27982</strain>
    </source>
</reference>
<gene>
    <name evidence="4" type="ORF">SAMN05216355_12415</name>
</gene>
<keyword evidence="1" id="KW-1133">Transmembrane helix</keyword>
<dbReference type="Proteomes" id="UP000198541">
    <property type="component" value="Unassembled WGS sequence"/>
</dbReference>
<dbReference type="InterPro" id="IPR012867">
    <property type="entry name" value="DUF1648"/>
</dbReference>
<sequence>MLAYTVSMILMTVVLGLAFWATPAISRDTLPLGVSVPAERVRDPVVLRAIRTWHGCCLVGAAVAVAAIALLHLSGISASRPGLPGIVMLAQLGTAFASWTVVRLPIIEVKRQEGWYKGKRVRKLATIAATEEPANSVAWYVVSVLLLLVAAVFVLLRYDALPDPLPIHWGADGTVDGWARRSPLQVLLPAAIGLGLVAVVAWCARVTRLRLVQTTPVDGDRGRAQRLTTTQALLITRAMGPLALATSTSFAGILVLPLMKPPTAARWWLAVTVTVTCLLILWMIADLIRLSRRFTRRLMPVDADSPDDDELWLGGLFYVNRADPSLLVPKRAGVGVDLNYGHPVGRALAVFILIDLIITVGVCILA</sequence>
<proteinExistence type="predicted"/>
<dbReference type="EMBL" id="FNIM01000024">
    <property type="protein sequence ID" value="SDN91608.1"/>
    <property type="molecule type" value="Genomic_DNA"/>
</dbReference>
<feature type="transmembrane region" description="Helical" evidence="1">
    <location>
        <begin position="186"/>
        <end position="204"/>
    </location>
</feature>
<dbReference type="PANTHER" id="PTHR37810:SF5">
    <property type="entry name" value="IMMUNITY PROTEIN SDPI"/>
    <property type="match status" value="1"/>
</dbReference>